<dbReference type="InterPro" id="IPR013078">
    <property type="entry name" value="His_Pase_superF_clade-1"/>
</dbReference>
<reference evidence="8" key="2">
    <citation type="submission" date="2018-03" db="EMBL/GenBank/DDBJ databases">
        <authorList>
            <person name="Keele B.F."/>
        </authorList>
    </citation>
    <scope>NUCLEOTIDE SEQUENCE</scope>
    <source>
        <strain evidence="8">SNUC 4337</strain>
    </source>
</reference>
<keyword evidence="9" id="KW-0378">Hydrolase</keyword>
<evidence type="ECO:0000313" key="10">
    <source>
        <dbReference type="Proteomes" id="UP000240400"/>
    </source>
</evidence>
<evidence type="ECO:0000256" key="1">
    <source>
        <dbReference type="ARBA" id="ARBA00006717"/>
    </source>
</evidence>
<gene>
    <name evidence="9" type="primary">cobC</name>
    <name evidence="8" type="ORF">BUZ61_00295</name>
    <name evidence="9" type="ORF">NCTC13834_02624</name>
</gene>
<evidence type="ECO:0000256" key="2">
    <source>
        <dbReference type="ARBA" id="ARBA00012028"/>
    </source>
</evidence>
<feature type="site" description="Transition state stabilizer" evidence="7">
    <location>
        <position position="158"/>
    </location>
</feature>
<protein>
    <recommendedName>
        <fullName evidence="2">phosphoglycerate mutase (2,3-diphosphoglycerate-dependent)</fullName>
        <ecNumber evidence="2">5.4.2.11</ecNumber>
    </recommendedName>
</protein>
<dbReference type="GO" id="GO:0004619">
    <property type="term" value="F:phosphoglycerate mutase activity"/>
    <property type="evidence" value="ECO:0007669"/>
    <property type="project" value="UniProtKB-EC"/>
</dbReference>
<keyword evidence="3" id="KW-0324">Glycolysis</keyword>
<accession>A0A2T4SEB6</accession>
<dbReference type="InterPro" id="IPR029033">
    <property type="entry name" value="His_PPase_superfam"/>
</dbReference>
<dbReference type="GO" id="GO:0016787">
    <property type="term" value="F:hydrolase activity"/>
    <property type="evidence" value="ECO:0007669"/>
    <property type="project" value="UniProtKB-KW"/>
</dbReference>
<dbReference type="EC" id="5.4.2.11" evidence="2"/>
<dbReference type="SMART" id="SM00855">
    <property type="entry name" value="PGAM"/>
    <property type="match status" value="1"/>
</dbReference>
<dbReference type="Pfam" id="PF00300">
    <property type="entry name" value="His_Phos_1"/>
    <property type="match status" value="1"/>
</dbReference>
<dbReference type="EMBL" id="UHDS01000001">
    <property type="protein sequence ID" value="SUM56217.1"/>
    <property type="molecule type" value="Genomic_DNA"/>
</dbReference>
<sequence length="192" mass="22305">MKIYLIRHGESKSNYDKKEGNHYFCGQLDVPLTEKGARGAQRLQYHFNKMKIDHIYLSDLTRTRQTYNAIFDKFIPATVTPLLRERSLGIFEGKKVSEVEQDPQYAAYFGNGAYHAFRHSFTQKAPEGESYEDVLKRVEAFFKHEVDPSLESIVIIAHQVVIRCCLVYLGYENKDTVIDKKIENCVPYEVEK</sequence>
<reference evidence="8 10" key="1">
    <citation type="journal article" date="2016" name="Front. Microbiol.">
        <title>Comprehensive Phylogenetic Analysis of Bovine Non-aureus Staphylococci Species Based on Whole-Genome Sequencing.</title>
        <authorList>
            <person name="Naushad S."/>
            <person name="Barkema H.W."/>
            <person name="Luby C."/>
            <person name="Condas L.A."/>
            <person name="Nobrega D.B."/>
            <person name="Carson D.A."/>
            <person name="De Buck J."/>
        </authorList>
    </citation>
    <scope>NUCLEOTIDE SEQUENCE [LARGE SCALE GENOMIC DNA]</scope>
    <source>
        <strain evidence="8 10">SNUC 4337</strain>
    </source>
</reference>
<evidence type="ECO:0000256" key="3">
    <source>
        <dbReference type="ARBA" id="ARBA00023152"/>
    </source>
</evidence>
<dbReference type="RefSeq" id="WP_103372906.1">
    <property type="nucleotide sequence ID" value="NZ_BMCF01000003.1"/>
</dbReference>
<feature type="active site" description="Tele-phosphohistidine intermediate" evidence="5">
    <location>
        <position position="8"/>
    </location>
</feature>
<feature type="binding site" evidence="6">
    <location>
        <begin position="7"/>
        <end position="14"/>
    </location>
    <ligand>
        <name>substrate</name>
    </ligand>
</feature>
<keyword evidence="4" id="KW-0413">Isomerase</keyword>
<dbReference type="OrthoDB" id="9782128at2"/>
<feature type="active site" description="Proton donor/acceptor" evidence="5">
    <location>
        <position position="85"/>
    </location>
</feature>
<dbReference type="Proteomes" id="UP000240400">
    <property type="component" value="Unassembled WGS sequence"/>
</dbReference>
<proteinExistence type="inferred from homology"/>
<dbReference type="GO" id="GO:0006096">
    <property type="term" value="P:glycolytic process"/>
    <property type="evidence" value="ECO:0007669"/>
    <property type="project" value="UniProtKB-KW"/>
</dbReference>
<dbReference type="InterPro" id="IPR001345">
    <property type="entry name" value="PG/BPGM_mutase_AS"/>
</dbReference>
<organism evidence="8 10">
    <name type="scientific">Staphylococcus nepalensis</name>
    <dbReference type="NCBI Taxonomy" id="214473"/>
    <lineage>
        <taxon>Bacteria</taxon>
        <taxon>Bacillati</taxon>
        <taxon>Bacillota</taxon>
        <taxon>Bacilli</taxon>
        <taxon>Bacillales</taxon>
        <taxon>Staphylococcaceae</taxon>
        <taxon>Staphylococcus</taxon>
    </lineage>
</organism>
<dbReference type="PANTHER" id="PTHR11931">
    <property type="entry name" value="PHOSPHOGLYCERATE MUTASE"/>
    <property type="match status" value="1"/>
</dbReference>
<evidence type="ECO:0000313" key="8">
    <source>
        <dbReference type="EMBL" id="PTK61005.1"/>
    </source>
</evidence>
<evidence type="ECO:0000256" key="5">
    <source>
        <dbReference type="PIRSR" id="PIRSR613078-1"/>
    </source>
</evidence>
<evidence type="ECO:0000256" key="4">
    <source>
        <dbReference type="ARBA" id="ARBA00023235"/>
    </source>
</evidence>
<dbReference type="CDD" id="cd07067">
    <property type="entry name" value="HP_PGM_like"/>
    <property type="match status" value="1"/>
</dbReference>
<reference evidence="9 11" key="3">
    <citation type="submission" date="2018-06" db="EMBL/GenBank/DDBJ databases">
        <authorList>
            <consortium name="Pathogen Informatics"/>
            <person name="Doyle S."/>
        </authorList>
    </citation>
    <scope>NUCLEOTIDE SEQUENCE [LARGE SCALE GENOMIC DNA]</scope>
    <source>
        <strain evidence="9 11">NCTC13834</strain>
    </source>
</reference>
<comment type="similarity">
    <text evidence="1">Belongs to the phosphoglycerate mutase family. BPG-dependent PGAM subfamily.</text>
</comment>
<dbReference type="InterPro" id="IPR005952">
    <property type="entry name" value="Phosphogly_mut1"/>
</dbReference>
<dbReference type="PROSITE" id="PS00175">
    <property type="entry name" value="PG_MUTASE"/>
    <property type="match status" value="1"/>
</dbReference>
<name>A0A2T4SEB6_9STAP</name>
<dbReference type="Gene3D" id="3.40.50.1240">
    <property type="entry name" value="Phosphoglycerate mutase-like"/>
    <property type="match status" value="1"/>
</dbReference>
<feature type="binding site" evidence="6">
    <location>
        <position position="62"/>
    </location>
    <ligand>
        <name>substrate</name>
    </ligand>
</feature>
<evidence type="ECO:0000313" key="9">
    <source>
        <dbReference type="EMBL" id="SUM56217.1"/>
    </source>
</evidence>
<evidence type="ECO:0000313" key="11">
    <source>
        <dbReference type="Proteomes" id="UP000254412"/>
    </source>
</evidence>
<dbReference type="SUPFAM" id="SSF53254">
    <property type="entry name" value="Phosphoglycerate mutase-like"/>
    <property type="match status" value="1"/>
</dbReference>
<dbReference type="Proteomes" id="UP000254412">
    <property type="component" value="Unassembled WGS sequence"/>
</dbReference>
<evidence type="ECO:0000256" key="6">
    <source>
        <dbReference type="PIRSR" id="PIRSR613078-2"/>
    </source>
</evidence>
<dbReference type="PIRSF" id="PIRSF000709">
    <property type="entry name" value="6PFK_2-Ptase"/>
    <property type="match status" value="1"/>
</dbReference>
<dbReference type="EMBL" id="PZHR01000001">
    <property type="protein sequence ID" value="PTK61005.1"/>
    <property type="molecule type" value="Genomic_DNA"/>
</dbReference>
<evidence type="ECO:0000256" key="7">
    <source>
        <dbReference type="PIRSR" id="PIRSR613078-3"/>
    </source>
</evidence>
<dbReference type="AlphaFoldDB" id="A0A2T4SEB6"/>